<dbReference type="STRING" id="910347.SAMN05421773_10423"/>
<feature type="domain" description="HTH luxR-type" evidence="5">
    <location>
        <begin position="506"/>
        <end position="571"/>
    </location>
</feature>
<dbReference type="CDD" id="cd06170">
    <property type="entry name" value="LuxR_C_like"/>
    <property type="match status" value="1"/>
</dbReference>
<dbReference type="AlphaFoldDB" id="A0A1I1JZG6"/>
<reference evidence="6 7" key="1">
    <citation type="submission" date="2016-10" db="EMBL/GenBank/DDBJ databases">
        <authorList>
            <person name="de Groot N.N."/>
        </authorList>
    </citation>
    <scope>NUCLEOTIDE SEQUENCE [LARGE SCALE GENOMIC DNA]</scope>
    <source>
        <strain evidence="6 7">CGMCC 4.5739</strain>
    </source>
</reference>
<evidence type="ECO:0000256" key="3">
    <source>
        <dbReference type="ARBA" id="ARBA00023163"/>
    </source>
</evidence>
<dbReference type="Gene3D" id="1.10.10.10">
    <property type="entry name" value="Winged helix-like DNA-binding domain superfamily/Winged helix DNA-binding domain"/>
    <property type="match status" value="1"/>
</dbReference>
<protein>
    <submittedName>
        <fullName evidence="6">Regulatory protein, luxR family</fullName>
    </submittedName>
</protein>
<evidence type="ECO:0000313" key="6">
    <source>
        <dbReference type="EMBL" id="SFC53896.1"/>
    </source>
</evidence>
<dbReference type="SUPFAM" id="SSF46894">
    <property type="entry name" value="C-terminal effector domain of the bipartite response regulators"/>
    <property type="match status" value="1"/>
</dbReference>
<dbReference type="PANTHER" id="PTHR44688:SF16">
    <property type="entry name" value="DNA-BINDING TRANSCRIPTIONAL ACTIVATOR DEVR_DOSR"/>
    <property type="match status" value="1"/>
</dbReference>
<keyword evidence="1" id="KW-0805">Transcription regulation</keyword>
<dbReference type="Pfam" id="PF00196">
    <property type="entry name" value="GerE"/>
    <property type="match status" value="1"/>
</dbReference>
<keyword evidence="2" id="KW-0238">DNA-binding</keyword>
<dbReference type="GO" id="GO:0003677">
    <property type="term" value="F:DNA binding"/>
    <property type="evidence" value="ECO:0007669"/>
    <property type="project" value="UniProtKB-KW"/>
</dbReference>
<dbReference type="GO" id="GO:0006355">
    <property type="term" value="P:regulation of DNA-templated transcription"/>
    <property type="evidence" value="ECO:0007669"/>
    <property type="project" value="InterPro"/>
</dbReference>
<dbReference type="PROSITE" id="PS50043">
    <property type="entry name" value="HTH_LUXR_2"/>
    <property type="match status" value="1"/>
</dbReference>
<dbReference type="InterPro" id="IPR016032">
    <property type="entry name" value="Sig_transdc_resp-reg_C-effctor"/>
</dbReference>
<dbReference type="InterPro" id="IPR036388">
    <property type="entry name" value="WH-like_DNA-bd_sf"/>
</dbReference>
<evidence type="ECO:0000259" key="5">
    <source>
        <dbReference type="PROSITE" id="PS50043"/>
    </source>
</evidence>
<gene>
    <name evidence="6" type="ORF">SAMN05421773_10423</name>
</gene>
<dbReference type="SUPFAM" id="SSF48452">
    <property type="entry name" value="TPR-like"/>
    <property type="match status" value="1"/>
</dbReference>
<dbReference type="SMART" id="SM00421">
    <property type="entry name" value="HTH_LUXR"/>
    <property type="match status" value="1"/>
</dbReference>
<evidence type="ECO:0000256" key="4">
    <source>
        <dbReference type="SAM" id="MobiDB-lite"/>
    </source>
</evidence>
<evidence type="ECO:0000256" key="2">
    <source>
        <dbReference type="ARBA" id="ARBA00023125"/>
    </source>
</evidence>
<evidence type="ECO:0000256" key="1">
    <source>
        <dbReference type="ARBA" id="ARBA00023015"/>
    </source>
</evidence>
<feature type="compositionally biased region" description="Basic and acidic residues" evidence="4">
    <location>
        <begin position="1"/>
        <end position="11"/>
    </location>
</feature>
<keyword evidence="7" id="KW-1185">Reference proteome</keyword>
<dbReference type="InterPro" id="IPR011990">
    <property type="entry name" value="TPR-like_helical_dom_sf"/>
</dbReference>
<name>A0A1I1JZG6_9ACTN</name>
<dbReference type="InterPro" id="IPR000792">
    <property type="entry name" value="Tscrpt_reg_LuxR_C"/>
</dbReference>
<feature type="region of interest" description="Disordered" evidence="4">
    <location>
        <begin position="1"/>
        <end position="20"/>
    </location>
</feature>
<dbReference type="Gene3D" id="1.25.40.10">
    <property type="entry name" value="Tetratricopeptide repeat domain"/>
    <property type="match status" value="1"/>
</dbReference>
<organism evidence="6 7">
    <name type="scientific">Streptomyces aidingensis</name>
    <dbReference type="NCBI Taxonomy" id="910347"/>
    <lineage>
        <taxon>Bacteria</taxon>
        <taxon>Bacillati</taxon>
        <taxon>Actinomycetota</taxon>
        <taxon>Actinomycetes</taxon>
        <taxon>Kitasatosporales</taxon>
        <taxon>Streptomycetaceae</taxon>
        <taxon>Streptomyces</taxon>
    </lineage>
</organism>
<dbReference type="PROSITE" id="PS00622">
    <property type="entry name" value="HTH_LUXR_1"/>
    <property type="match status" value="1"/>
</dbReference>
<dbReference type="Proteomes" id="UP000199207">
    <property type="component" value="Unassembled WGS sequence"/>
</dbReference>
<dbReference type="PANTHER" id="PTHR44688">
    <property type="entry name" value="DNA-BINDING TRANSCRIPTIONAL ACTIVATOR DEVR_DOSR"/>
    <property type="match status" value="1"/>
</dbReference>
<dbReference type="OrthoDB" id="27092at2"/>
<keyword evidence="3" id="KW-0804">Transcription</keyword>
<evidence type="ECO:0000313" key="7">
    <source>
        <dbReference type="Proteomes" id="UP000199207"/>
    </source>
</evidence>
<sequence>MGQTEATDRTRTRATNGTGAALAEARAAAAREDRATAFGLLRALDTGTPGERAALTAADLEALADAAWWTGRLEICLDARRRAHAGYAARGDHRRAGYTAWMLFYDYRGTGRPAAATGWLRRARHHLAKLGECPEQSYLAWADAEEAQARGDTGAALRAARRMHRIARRCGGPDLVAMSRQVHAGVLLGAGRTAEAMGLLDEAMCAVTADELSTLFTGWLYCLSLSRCMAVADLGRATEWTEAAMDWCAALPGENPFRGLCRVHRVEVLELLGDWPAAESEAEQVCREAPAHDAVIAGQARYVRGEIHRHRGELAEAEAAYARAHRLGHSPQPGLALLRLAQGRVRTAAAALRPALTGGVPAGPLGQARLLAAHAETHLALGDTAAAAESVRRLDTLADGPPLLTALATTARAALCLATASATATAPGPGGPEEAIRLLHRALAAWLGLRVPYEAARVRMLLAAACRAAGDSEGARLELRAARATFRQLGAAPDARRAGALLGERPQPLPSRLTGREAEVLRLVAAGRTNRAIAAELHISEHTVARHLNNIFAKLDVSSRAAATAYACTHGIA</sequence>
<dbReference type="EMBL" id="FOLM01000004">
    <property type="protein sequence ID" value="SFC53896.1"/>
    <property type="molecule type" value="Genomic_DNA"/>
</dbReference>
<proteinExistence type="predicted"/>
<dbReference type="PRINTS" id="PR00038">
    <property type="entry name" value="HTHLUXR"/>
</dbReference>
<accession>A0A1I1JZG6</accession>